<evidence type="ECO:0000256" key="5">
    <source>
        <dbReference type="PIRSR" id="PIRSR000524-50"/>
    </source>
</evidence>
<dbReference type="Proteomes" id="UP000318590">
    <property type="component" value="Unassembled WGS sequence"/>
</dbReference>
<dbReference type="InterPro" id="IPR015421">
    <property type="entry name" value="PyrdxlP-dep_Trfase_major"/>
</dbReference>
<dbReference type="GO" id="GO:0019265">
    <property type="term" value="P:glycine biosynthetic process, by transamination of glyoxylate"/>
    <property type="evidence" value="ECO:0007669"/>
    <property type="project" value="TreeGrafter"/>
</dbReference>
<protein>
    <submittedName>
        <fullName evidence="7">Alanine--glyoxylate aminotransferase family protein</fullName>
    </submittedName>
</protein>
<feature type="binding site" evidence="4">
    <location>
        <position position="351"/>
    </location>
    <ligand>
        <name>substrate</name>
    </ligand>
</feature>
<name>A0A547PY90_9RHOB</name>
<dbReference type="AlphaFoldDB" id="A0A547PY90"/>
<organism evidence="7 8">
    <name type="scientific">Palleronia caenipelagi</name>
    <dbReference type="NCBI Taxonomy" id="2489174"/>
    <lineage>
        <taxon>Bacteria</taxon>
        <taxon>Pseudomonadati</taxon>
        <taxon>Pseudomonadota</taxon>
        <taxon>Alphaproteobacteria</taxon>
        <taxon>Rhodobacterales</taxon>
        <taxon>Roseobacteraceae</taxon>
        <taxon>Palleronia</taxon>
    </lineage>
</organism>
<keyword evidence="7" id="KW-0808">Transferase</keyword>
<dbReference type="EMBL" id="VFSV01000017">
    <property type="protein sequence ID" value="TRD19018.1"/>
    <property type="molecule type" value="Genomic_DNA"/>
</dbReference>
<proteinExistence type="inferred from homology"/>
<dbReference type="PANTHER" id="PTHR21152:SF40">
    <property type="entry name" value="ALANINE--GLYOXYLATE AMINOTRANSFERASE"/>
    <property type="match status" value="1"/>
</dbReference>
<dbReference type="OrthoDB" id="389074at2"/>
<dbReference type="InterPro" id="IPR000192">
    <property type="entry name" value="Aminotrans_V_dom"/>
</dbReference>
<dbReference type="SUPFAM" id="SSF53383">
    <property type="entry name" value="PLP-dependent transferases"/>
    <property type="match status" value="1"/>
</dbReference>
<feature type="modified residue" description="N6-(pyridoxal phosphate)lysine" evidence="5">
    <location>
        <position position="198"/>
    </location>
</feature>
<evidence type="ECO:0000256" key="2">
    <source>
        <dbReference type="ARBA" id="ARBA00009236"/>
    </source>
</evidence>
<evidence type="ECO:0000313" key="7">
    <source>
        <dbReference type="EMBL" id="TRD19018.1"/>
    </source>
</evidence>
<dbReference type="PANTHER" id="PTHR21152">
    <property type="entry name" value="AMINOTRANSFERASE CLASS V"/>
    <property type="match status" value="1"/>
</dbReference>
<dbReference type="Pfam" id="PF00266">
    <property type="entry name" value="Aminotran_5"/>
    <property type="match status" value="1"/>
</dbReference>
<dbReference type="InterPro" id="IPR024169">
    <property type="entry name" value="SP_NH2Trfase/AEP_transaminase"/>
</dbReference>
<evidence type="ECO:0000259" key="6">
    <source>
        <dbReference type="Pfam" id="PF00266"/>
    </source>
</evidence>
<dbReference type="InterPro" id="IPR015422">
    <property type="entry name" value="PyrdxlP-dep_Trfase_small"/>
</dbReference>
<dbReference type="GO" id="GO:0004760">
    <property type="term" value="F:L-serine-pyruvate transaminase activity"/>
    <property type="evidence" value="ECO:0007669"/>
    <property type="project" value="TreeGrafter"/>
</dbReference>
<reference evidence="7 8" key="1">
    <citation type="submission" date="2019-06" db="EMBL/GenBank/DDBJ databases">
        <title>Paenimaribius caenipelagi gen. nov., sp. nov., isolated from a tidal flat.</title>
        <authorList>
            <person name="Yoon J.-H."/>
        </authorList>
    </citation>
    <scope>NUCLEOTIDE SEQUENCE [LARGE SCALE GENOMIC DNA]</scope>
    <source>
        <strain evidence="7 8">JBTF-M29</strain>
    </source>
</reference>
<dbReference type="Gene3D" id="3.40.640.10">
    <property type="entry name" value="Type I PLP-dependent aspartate aminotransferase-like (Major domain)"/>
    <property type="match status" value="1"/>
</dbReference>
<keyword evidence="8" id="KW-1185">Reference proteome</keyword>
<comment type="cofactor">
    <cofactor evidence="1 5">
        <name>pyridoxal 5'-phosphate</name>
        <dbReference type="ChEBI" id="CHEBI:597326"/>
    </cofactor>
</comment>
<dbReference type="InterPro" id="IPR015424">
    <property type="entry name" value="PyrdxlP-dep_Trfase"/>
</dbReference>
<comment type="caution">
    <text evidence="7">The sequence shown here is derived from an EMBL/GenBank/DDBJ whole genome shotgun (WGS) entry which is preliminary data.</text>
</comment>
<evidence type="ECO:0000256" key="1">
    <source>
        <dbReference type="ARBA" id="ARBA00001933"/>
    </source>
</evidence>
<dbReference type="RefSeq" id="WP_142834863.1">
    <property type="nucleotide sequence ID" value="NZ_VFSV01000017.1"/>
</dbReference>
<feature type="domain" description="Aminotransferase class V" evidence="6">
    <location>
        <begin position="44"/>
        <end position="283"/>
    </location>
</feature>
<dbReference type="Gene3D" id="3.90.1150.10">
    <property type="entry name" value="Aspartate Aminotransferase, domain 1"/>
    <property type="match status" value="1"/>
</dbReference>
<gene>
    <name evidence="7" type="ORF">FEV53_11005</name>
</gene>
<keyword evidence="7" id="KW-0032">Aminotransferase</keyword>
<accession>A0A547PY90</accession>
<comment type="similarity">
    <text evidence="2">Belongs to the class-V pyridoxal-phosphate-dependent aminotransferase family.</text>
</comment>
<sequence>MSKSFGRGYLAIPGPSVLPDPVLQAMMQPVPNIYDPALEAMTDTIRRDLKQVARTVAPVAIYITNGHGLWEAALANVTRPGDKVLVPANGIFAHGWAEVATRMGLEVELIEFGKQSAFDTDRIMAALEADPDHRIRAVLGVFVDTSTGIRNDLGALGQAMRASDHPALLIADCIASLGCDRFEMDAWGVDITLAASQKGLMSPPGVGFLWVNARAQAVREGQEQVSPYWDWRQRLNPEWFYQLFFGTAPTQHLFALRAALDLLMAEGIEAVWTRHARLARAIWAACERWSEGGPLKLNAPQGHRSHAVTALGVGGDGGDRLRAWCEGQGVTLGIGLGMAPLGSPEAAGFFRIGHMGHVNGHMVLGALSVIEAGLTACEIPHGVGALEAATRVIAGR</sequence>
<evidence type="ECO:0000313" key="8">
    <source>
        <dbReference type="Proteomes" id="UP000318590"/>
    </source>
</evidence>
<keyword evidence="3 5" id="KW-0663">Pyridoxal phosphate</keyword>
<dbReference type="GO" id="GO:0008453">
    <property type="term" value="F:alanine-glyoxylate transaminase activity"/>
    <property type="evidence" value="ECO:0007669"/>
    <property type="project" value="TreeGrafter"/>
</dbReference>
<dbReference type="PIRSF" id="PIRSF000524">
    <property type="entry name" value="SPT"/>
    <property type="match status" value="1"/>
</dbReference>
<evidence type="ECO:0000256" key="4">
    <source>
        <dbReference type="PIRSR" id="PIRSR000524-1"/>
    </source>
</evidence>
<evidence type="ECO:0000256" key="3">
    <source>
        <dbReference type="ARBA" id="ARBA00022898"/>
    </source>
</evidence>